<dbReference type="EMBL" id="JARKIE010000980">
    <property type="protein sequence ID" value="KAJ7611147.1"/>
    <property type="molecule type" value="Genomic_DNA"/>
</dbReference>
<evidence type="ECO:0000259" key="2">
    <source>
        <dbReference type="Pfam" id="PF20153"/>
    </source>
</evidence>
<feature type="non-terminal residue" evidence="3">
    <location>
        <position position="196"/>
    </location>
</feature>
<feature type="transmembrane region" description="Helical" evidence="1">
    <location>
        <begin position="173"/>
        <end position="194"/>
    </location>
</feature>
<organism evidence="3 4">
    <name type="scientific">Mycena rosella</name>
    <name type="common">Pink bonnet</name>
    <name type="synonym">Agaricus rosellus</name>
    <dbReference type="NCBI Taxonomy" id="1033263"/>
    <lineage>
        <taxon>Eukaryota</taxon>
        <taxon>Fungi</taxon>
        <taxon>Dikarya</taxon>
        <taxon>Basidiomycota</taxon>
        <taxon>Agaricomycotina</taxon>
        <taxon>Agaricomycetes</taxon>
        <taxon>Agaricomycetidae</taxon>
        <taxon>Agaricales</taxon>
        <taxon>Marasmiineae</taxon>
        <taxon>Mycenaceae</taxon>
        <taxon>Mycena</taxon>
    </lineage>
</organism>
<reference evidence="3" key="1">
    <citation type="submission" date="2023-03" db="EMBL/GenBank/DDBJ databases">
        <title>Massive genome expansion in bonnet fungi (Mycena s.s.) driven by repeated elements and novel gene families across ecological guilds.</title>
        <authorList>
            <consortium name="Lawrence Berkeley National Laboratory"/>
            <person name="Harder C.B."/>
            <person name="Miyauchi S."/>
            <person name="Viragh M."/>
            <person name="Kuo A."/>
            <person name="Thoen E."/>
            <person name="Andreopoulos B."/>
            <person name="Lu D."/>
            <person name="Skrede I."/>
            <person name="Drula E."/>
            <person name="Henrissat B."/>
            <person name="Morin E."/>
            <person name="Kohler A."/>
            <person name="Barry K."/>
            <person name="LaButti K."/>
            <person name="Morin E."/>
            <person name="Salamov A."/>
            <person name="Lipzen A."/>
            <person name="Mereny Z."/>
            <person name="Hegedus B."/>
            <person name="Baldrian P."/>
            <person name="Stursova M."/>
            <person name="Weitz H."/>
            <person name="Taylor A."/>
            <person name="Grigoriev I.V."/>
            <person name="Nagy L.G."/>
            <person name="Martin F."/>
            <person name="Kauserud H."/>
        </authorList>
    </citation>
    <scope>NUCLEOTIDE SEQUENCE</scope>
    <source>
        <strain evidence="3">CBHHK067</strain>
    </source>
</reference>
<gene>
    <name evidence="3" type="ORF">B0H17DRAFT_874938</name>
</gene>
<dbReference type="Pfam" id="PF20153">
    <property type="entry name" value="DUF6535"/>
    <property type="match status" value="1"/>
</dbReference>
<protein>
    <recommendedName>
        <fullName evidence="2">DUF6535 domain-containing protein</fullName>
    </recommendedName>
</protein>
<sequence length="196" mass="21400">DLSQQPIPEVPATNSSAWNALLGSTLKDTIEPRVERWRSGLDALLVFLGLFSAIVTAFLVDSLAGLAEDKVARTNELVANLTDVVIALSGKPATALDITYPTVFRPDSSDVRVNAFWSLSLTFSLSIAALAVGCRGFLNMITWSERKKASERLADIWARWNAADRVLRPAIEALPQLLIIPVFLFIVGILDMLFSS</sequence>
<evidence type="ECO:0000256" key="1">
    <source>
        <dbReference type="SAM" id="Phobius"/>
    </source>
</evidence>
<feature type="domain" description="DUF6535" evidence="2">
    <location>
        <begin position="26"/>
        <end position="195"/>
    </location>
</feature>
<keyword evidence="1" id="KW-0812">Transmembrane</keyword>
<dbReference type="Proteomes" id="UP001221757">
    <property type="component" value="Unassembled WGS sequence"/>
</dbReference>
<feature type="transmembrane region" description="Helical" evidence="1">
    <location>
        <begin position="115"/>
        <end position="138"/>
    </location>
</feature>
<accession>A0AAD7B613</accession>
<keyword evidence="1" id="KW-1133">Transmembrane helix</keyword>
<name>A0AAD7B613_MYCRO</name>
<keyword evidence="1" id="KW-0472">Membrane</keyword>
<evidence type="ECO:0000313" key="3">
    <source>
        <dbReference type="EMBL" id="KAJ7611147.1"/>
    </source>
</evidence>
<comment type="caution">
    <text evidence="3">The sequence shown here is derived from an EMBL/GenBank/DDBJ whole genome shotgun (WGS) entry which is preliminary data.</text>
</comment>
<feature type="transmembrane region" description="Helical" evidence="1">
    <location>
        <begin position="41"/>
        <end position="60"/>
    </location>
</feature>
<dbReference type="AlphaFoldDB" id="A0AAD7B613"/>
<feature type="non-terminal residue" evidence="3">
    <location>
        <position position="1"/>
    </location>
</feature>
<proteinExistence type="predicted"/>
<evidence type="ECO:0000313" key="4">
    <source>
        <dbReference type="Proteomes" id="UP001221757"/>
    </source>
</evidence>
<dbReference type="InterPro" id="IPR045338">
    <property type="entry name" value="DUF6535"/>
</dbReference>
<keyword evidence="4" id="KW-1185">Reference proteome</keyword>